<evidence type="ECO:0008006" key="3">
    <source>
        <dbReference type="Google" id="ProtNLM"/>
    </source>
</evidence>
<comment type="caution">
    <text evidence="1">The sequence shown here is derived from an EMBL/GenBank/DDBJ whole genome shotgun (WGS) entry which is preliminary data.</text>
</comment>
<dbReference type="AlphaFoldDB" id="A0A0R3DBP7"/>
<evidence type="ECO:0000313" key="2">
    <source>
        <dbReference type="Proteomes" id="UP000051936"/>
    </source>
</evidence>
<organism evidence="1 2">
    <name type="scientific">Bradyrhizobium manausense</name>
    <dbReference type="NCBI Taxonomy" id="989370"/>
    <lineage>
        <taxon>Bacteria</taxon>
        <taxon>Pseudomonadati</taxon>
        <taxon>Pseudomonadota</taxon>
        <taxon>Alphaproteobacteria</taxon>
        <taxon>Hyphomicrobiales</taxon>
        <taxon>Nitrobacteraceae</taxon>
        <taxon>Bradyrhizobium</taxon>
    </lineage>
</organism>
<dbReference type="Proteomes" id="UP000051936">
    <property type="component" value="Unassembled WGS sequence"/>
</dbReference>
<reference evidence="1 2" key="1">
    <citation type="submission" date="2015-09" db="EMBL/GenBank/DDBJ databases">
        <title>Draft Genome Sequence of Bradyrhizobium manausense Strain BR 3351T, a Novel Symbiotic Nitrogen-Fixing Alphaproteobacterium Isolated from Brazilian Amazon Rain Forest.</title>
        <authorList>
            <person name="De Araujo J.L."/>
            <person name="Zilli J.E."/>
        </authorList>
    </citation>
    <scope>NUCLEOTIDE SEQUENCE [LARGE SCALE GENOMIC DNA]</scope>
    <source>
        <strain evidence="1 2">BR3351</strain>
    </source>
</reference>
<gene>
    <name evidence="1" type="ORF">AOQ71_23890</name>
</gene>
<dbReference type="OrthoDB" id="7066176at2"/>
<proteinExistence type="predicted"/>
<evidence type="ECO:0000313" key="1">
    <source>
        <dbReference type="EMBL" id="KRQ07383.1"/>
    </source>
</evidence>
<dbReference type="STRING" id="989370.AOQ71_23890"/>
<accession>A0A0R3DBP7</accession>
<dbReference type="EMBL" id="LJYG01000098">
    <property type="protein sequence ID" value="KRQ07383.1"/>
    <property type="molecule type" value="Genomic_DNA"/>
</dbReference>
<name>A0A0R3DBP7_9BRAD</name>
<sequence>MQVYNVVKFKVKAGEEAAFLDAHRGGKAKWPGLEHGVIIKTGEQTFCLIGRWSSQDAMVAARPAMIKTLDSFRSVLEDQGQGRGVTDAVSGAVVLDL</sequence>
<protein>
    <recommendedName>
        <fullName evidence="3">DUF718 domain-containing protein</fullName>
    </recommendedName>
</protein>
<dbReference type="RefSeq" id="WP_057751877.1">
    <property type="nucleotide sequence ID" value="NZ_LJYG01000098.1"/>
</dbReference>
<keyword evidence="2" id="KW-1185">Reference proteome</keyword>